<name>B0CPR0_LACBS</name>
<keyword evidence="1" id="KW-0175">Coiled coil</keyword>
<sequence length="440" mass="49669">MSKHYPPQSLDYLRSSPVRGQLEPHDPKTTRGWRYIQTTDTLNELKVLLPPATASMYEQLLKFENYELSKKSAVSWERILEIRHLKDRMIRKCQKLSKAIPPTTRNLPRGETFAFQTFIAPSDFRVKEMEKWFREQQKRPVTLSRRPSAPVYSTTAALGSAYCSSHCAAAGFSCPHHSQHPSPHQIHRSATTSGALGKQRSSPLVKSMATHQSRLIQPERIASSSDNKPLVASLTPATALIGSPPPLPVLLLGHREEYGLELPLIQMVESPPSEPLNSWTQEQDSPPNPAPESSSTCQLRHRRSCIKRASIGDLVKTVSWADNQELDQQVSKYASAARSAQASGKWGEVRTLYLEQITSLENLHIQVKEGLEHLRSETDHLQRIDESIRRQREALDATFQELEQKHTQFEEKVQEALMEADYVLNASGVRKPELPVINEA</sequence>
<dbReference type="OrthoDB" id="3258282at2759"/>
<dbReference type="Proteomes" id="UP000001194">
    <property type="component" value="Unassembled WGS sequence"/>
</dbReference>
<proteinExistence type="predicted"/>
<feature type="coiled-coil region" evidence="1">
    <location>
        <begin position="385"/>
        <end position="419"/>
    </location>
</feature>
<evidence type="ECO:0000256" key="1">
    <source>
        <dbReference type="SAM" id="Coils"/>
    </source>
</evidence>
<organism evidence="4">
    <name type="scientific">Laccaria bicolor (strain S238N-H82 / ATCC MYA-4686)</name>
    <name type="common">Bicoloured deceiver</name>
    <name type="synonym">Laccaria laccata var. bicolor</name>
    <dbReference type="NCBI Taxonomy" id="486041"/>
    <lineage>
        <taxon>Eukaryota</taxon>
        <taxon>Fungi</taxon>
        <taxon>Dikarya</taxon>
        <taxon>Basidiomycota</taxon>
        <taxon>Agaricomycotina</taxon>
        <taxon>Agaricomycetes</taxon>
        <taxon>Agaricomycetidae</taxon>
        <taxon>Agaricales</taxon>
        <taxon>Agaricineae</taxon>
        <taxon>Hydnangiaceae</taxon>
        <taxon>Laccaria</taxon>
    </lineage>
</organism>
<protein>
    <submittedName>
        <fullName evidence="3">Predicted protein</fullName>
    </submittedName>
</protein>
<accession>B0CPR0</accession>
<feature type="region of interest" description="Disordered" evidence="2">
    <location>
        <begin position="271"/>
        <end position="299"/>
    </location>
</feature>
<dbReference type="AlphaFoldDB" id="B0CPR0"/>
<keyword evidence="4" id="KW-1185">Reference proteome</keyword>
<dbReference type="InParanoid" id="B0CPR0"/>
<evidence type="ECO:0000313" key="4">
    <source>
        <dbReference type="Proteomes" id="UP000001194"/>
    </source>
</evidence>
<dbReference type="KEGG" id="lbc:LACBIDRAFT_300623"/>
<dbReference type="HOGENOM" id="CLU_548636_0_0_1"/>
<dbReference type="GeneID" id="6069212"/>
<feature type="compositionally biased region" description="Polar residues" evidence="2">
    <location>
        <begin position="188"/>
        <end position="215"/>
    </location>
</feature>
<feature type="region of interest" description="Disordered" evidence="2">
    <location>
        <begin position="1"/>
        <end position="30"/>
    </location>
</feature>
<evidence type="ECO:0000313" key="3">
    <source>
        <dbReference type="EMBL" id="EDR15579.1"/>
    </source>
</evidence>
<gene>
    <name evidence="3" type="ORF">LACBIDRAFT_300623</name>
</gene>
<feature type="compositionally biased region" description="Polar residues" evidence="2">
    <location>
        <begin position="275"/>
        <end position="298"/>
    </location>
</feature>
<dbReference type="EMBL" id="DS547091">
    <property type="protein sequence ID" value="EDR15579.1"/>
    <property type="molecule type" value="Genomic_DNA"/>
</dbReference>
<dbReference type="RefSeq" id="XP_001873787.1">
    <property type="nucleotide sequence ID" value="XM_001873752.1"/>
</dbReference>
<evidence type="ECO:0000256" key="2">
    <source>
        <dbReference type="SAM" id="MobiDB-lite"/>
    </source>
</evidence>
<reference evidence="3 4" key="1">
    <citation type="journal article" date="2008" name="Nature">
        <title>The genome of Laccaria bicolor provides insights into mycorrhizal symbiosis.</title>
        <authorList>
            <person name="Martin F."/>
            <person name="Aerts A."/>
            <person name="Ahren D."/>
            <person name="Brun A."/>
            <person name="Danchin E.G.J."/>
            <person name="Duchaussoy F."/>
            <person name="Gibon J."/>
            <person name="Kohler A."/>
            <person name="Lindquist E."/>
            <person name="Pereda V."/>
            <person name="Salamov A."/>
            <person name="Shapiro H.J."/>
            <person name="Wuyts J."/>
            <person name="Blaudez D."/>
            <person name="Buee M."/>
            <person name="Brokstein P."/>
            <person name="Canbaeck B."/>
            <person name="Cohen D."/>
            <person name="Courty P.E."/>
            <person name="Coutinho P.M."/>
            <person name="Delaruelle C."/>
            <person name="Detter J.C."/>
            <person name="Deveau A."/>
            <person name="DiFazio S."/>
            <person name="Duplessis S."/>
            <person name="Fraissinet-Tachet L."/>
            <person name="Lucic E."/>
            <person name="Frey-Klett P."/>
            <person name="Fourrey C."/>
            <person name="Feussner I."/>
            <person name="Gay G."/>
            <person name="Grimwood J."/>
            <person name="Hoegger P.J."/>
            <person name="Jain P."/>
            <person name="Kilaru S."/>
            <person name="Labbe J."/>
            <person name="Lin Y.C."/>
            <person name="Legue V."/>
            <person name="Le Tacon F."/>
            <person name="Marmeisse R."/>
            <person name="Melayah D."/>
            <person name="Montanini B."/>
            <person name="Muratet M."/>
            <person name="Nehls U."/>
            <person name="Niculita-Hirzel H."/>
            <person name="Oudot-Le Secq M.P."/>
            <person name="Peter M."/>
            <person name="Quesneville H."/>
            <person name="Rajashekar B."/>
            <person name="Reich M."/>
            <person name="Rouhier N."/>
            <person name="Schmutz J."/>
            <person name="Yin T."/>
            <person name="Chalot M."/>
            <person name="Henrissat B."/>
            <person name="Kuees U."/>
            <person name="Lucas S."/>
            <person name="Van de Peer Y."/>
            <person name="Podila G.K."/>
            <person name="Polle A."/>
            <person name="Pukkila P.J."/>
            <person name="Richardson P.M."/>
            <person name="Rouze P."/>
            <person name="Sanders I.R."/>
            <person name="Stajich J.E."/>
            <person name="Tunlid A."/>
            <person name="Tuskan G."/>
            <person name="Grigoriev I.V."/>
        </authorList>
    </citation>
    <scope>NUCLEOTIDE SEQUENCE [LARGE SCALE GENOMIC DNA]</scope>
    <source>
        <strain evidence="4">S238N-H82 / ATCC MYA-4686</strain>
    </source>
</reference>
<feature type="region of interest" description="Disordered" evidence="2">
    <location>
        <begin position="178"/>
        <end position="228"/>
    </location>
</feature>